<dbReference type="EMBL" id="CP043494">
    <property type="protein sequence ID" value="WNG45148.1"/>
    <property type="molecule type" value="Genomic_DNA"/>
</dbReference>
<proteinExistence type="predicted"/>
<gene>
    <name evidence="2" type="ORF">F0U60_14300</name>
</gene>
<evidence type="ECO:0000313" key="2">
    <source>
        <dbReference type="EMBL" id="WNG45148.1"/>
    </source>
</evidence>
<feature type="region of interest" description="Disordered" evidence="1">
    <location>
        <begin position="80"/>
        <end position="123"/>
    </location>
</feature>
<reference evidence="2 3" key="1">
    <citation type="submission" date="2019-08" db="EMBL/GenBank/DDBJ databases">
        <title>Archangium and Cystobacter genomes.</title>
        <authorList>
            <person name="Chen I.-C.K."/>
            <person name="Wielgoss S."/>
        </authorList>
    </citation>
    <scope>NUCLEOTIDE SEQUENCE [LARGE SCALE GENOMIC DNA]</scope>
    <source>
        <strain evidence="2 3">Cbm 6</strain>
    </source>
</reference>
<organism evidence="2 3">
    <name type="scientific">Archangium minus</name>
    <dbReference type="NCBI Taxonomy" id="83450"/>
    <lineage>
        <taxon>Bacteria</taxon>
        <taxon>Pseudomonadati</taxon>
        <taxon>Myxococcota</taxon>
        <taxon>Myxococcia</taxon>
        <taxon>Myxococcales</taxon>
        <taxon>Cystobacterineae</taxon>
        <taxon>Archangiaceae</taxon>
        <taxon>Archangium</taxon>
    </lineage>
</organism>
<dbReference type="Proteomes" id="UP001611383">
    <property type="component" value="Chromosome"/>
</dbReference>
<protein>
    <submittedName>
        <fullName evidence="2">Uncharacterized protein</fullName>
    </submittedName>
</protein>
<evidence type="ECO:0000313" key="3">
    <source>
        <dbReference type="Proteomes" id="UP001611383"/>
    </source>
</evidence>
<accession>A0ABY9WPH5</accession>
<keyword evidence="3" id="KW-1185">Reference proteome</keyword>
<name>A0ABY9WPH5_9BACT</name>
<sequence>MSIDSLIGDMFFTSRIRTELLRHPGLSLNYGSTPAWMSTRVDDATFEFSDTFSGASGAQRKLGPISGAVSIYETSSPVVDAGAGGGAPSHPPAPRSLPRWATQSVLQSAWPMPRESQSRTLQP</sequence>
<evidence type="ECO:0000256" key="1">
    <source>
        <dbReference type="SAM" id="MobiDB-lite"/>
    </source>
</evidence>